<dbReference type="PROSITE" id="PS50885">
    <property type="entry name" value="HAMP"/>
    <property type="match status" value="1"/>
</dbReference>
<dbReference type="SUPFAM" id="SSF47384">
    <property type="entry name" value="Homodimeric domain of signal transducing histidine kinase"/>
    <property type="match status" value="1"/>
</dbReference>
<protein>
    <recommendedName>
        <fullName evidence="3">histidine kinase</fullName>
        <ecNumber evidence="3">2.7.13.3</ecNumber>
    </recommendedName>
</protein>
<dbReference type="Gene3D" id="1.10.287.130">
    <property type="match status" value="1"/>
</dbReference>
<feature type="domain" description="HAMP" evidence="12">
    <location>
        <begin position="174"/>
        <end position="226"/>
    </location>
</feature>
<proteinExistence type="predicted"/>
<dbReference type="Gene3D" id="3.30.565.10">
    <property type="entry name" value="Histidine kinase-like ATPase, C-terminal domain"/>
    <property type="match status" value="1"/>
</dbReference>
<keyword evidence="7" id="KW-0418">Kinase</keyword>
<dbReference type="InterPro" id="IPR050428">
    <property type="entry name" value="TCS_sensor_his_kinase"/>
</dbReference>
<keyword evidence="6" id="KW-0547">Nucleotide-binding</keyword>
<keyword evidence="11" id="KW-0472">Membrane</keyword>
<keyword evidence="4" id="KW-0597">Phosphoprotein</keyword>
<comment type="catalytic activity">
    <reaction evidence="1">
        <text>ATP + protein L-histidine = ADP + protein N-phospho-L-histidine.</text>
        <dbReference type="EC" id="2.7.13.3"/>
    </reaction>
</comment>
<dbReference type="PANTHER" id="PTHR45436:SF14">
    <property type="entry name" value="SENSOR PROTEIN QSEC"/>
    <property type="match status" value="1"/>
</dbReference>
<dbReference type="EMBL" id="FWFZ01000016">
    <property type="protein sequence ID" value="SLN63038.1"/>
    <property type="molecule type" value="Genomic_DNA"/>
</dbReference>
<dbReference type="Pfam" id="PF02518">
    <property type="entry name" value="HATPase_c"/>
    <property type="match status" value="1"/>
</dbReference>
<dbReference type="PANTHER" id="PTHR45436">
    <property type="entry name" value="SENSOR HISTIDINE KINASE YKOH"/>
    <property type="match status" value="1"/>
</dbReference>
<evidence type="ECO:0000313" key="13">
    <source>
        <dbReference type="EMBL" id="SLN63038.1"/>
    </source>
</evidence>
<reference evidence="13 14" key="1">
    <citation type="submission" date="2017-03" db="EMBL/GenBank/DDBJ databases">
        <authorList>
            <person name="Afonso C.L."/>
            <person name="Miller P.J."/>
            <person name="Scott M.A."/>
            <person name="Spackman E."/>
            <person name="Goraichik I."/>
            <person name="Dimitrov K.M."/>
            <person name="Suarez D.L."/>
            <person name="Swayne D.E."/>
        </authorList>
    </citation>
    <scope>NUCLEOTIDE SEQUENCE [LARGE SCALE GENOMIC DNA]</scope>
    <source>
        <strain evidence="13 14">CECT 7023</strain>
    </source>
</reference>
<keyword evidence="11" id="KW-0812">Transmembrane</keyword>
<keyword evidence="8" id="KW-0067">ATP-binding</keyword>
<keyword evidence="14" id="KW-1185">Reference proteome</keyword>
<name>A0A1Y5TFU8_9RHOB</name>
<dbReference type="OrthoDB" id="9809766at2"/>
<dbReference type="InterPro" id="IPR036097">
    <property type="entry name" value="HisK_dim/P_sf"/>
</dbReference>
<evidence type="ECO:0000256" key="8">
    <source>
        <dbReference type="ARBA" id="ARBA00022840"/>
    </source>
</evidence>
<dbReference type="InterPro" id="IPR003594">
    <property type="entry name" value="HATPase_dom"/>
</dbReference>
<dbReference type="RefSeq" id="WP_085879757.1">
    <property type="nucleotide sequence ID" value="NZ_FWFZ01000016.1"/>
</dbReference>
<dbReference type="SMART" id="SM00388">
    <property type="entry name" value="HisKA"/>
    <property type="match status" value="1"/>
</dbReference>
<evidence type="ECO:0000256" key="1">
    <source>
        <dbReference type="ARBA" id="ARBA00000085"/>
    </source>
</evidence>
<dbReference type="Proteomes" id="UP000193900">
    <property type="component" value="Unassembled WGS sequence"/>
</dbReference>
<evidence type="ECO:0000256" key="10">
    <source>
        <dbReference type="SAM" id="MobiDB-lite"/>
    </source>
</evidence>
<keyword evidence="5 13" id="KW-0808">Transferase</keyword>
<dbReference type="InterPro" id="IPR036890">
    <property type="entry name" value="HATPase_C_sf"/>
</dbReference>
<dbReference type="Pfam" id="PF08521">
    <property type="entry name" value="2CSK_N"/>
    <property type="match status" value="1"/>
</dbReference>
<feature type="region of interest" description="Disordered" evidence="10">
    <location>
        <begin position="406"/>
        <end position="431"/>
    </location>
</feature>
<dbReference type="CDD" id="cd00082">
    <property type="entry name" value="HisKA"/>
    <property type="match status" value="1"/>
</dbReference>
<organism evidence="13 14">
    <name type="scientific">Roseisalinus antarcticus</name>
    <dbReference type="NCBI Taxonomy" id="254357"/>
    <lineage>
        <taxon>Bacteria</taxon>
        <taxon>Pseudomonadati</taxon>
        <taxon>Pseudomonadota</taxon>
        <taxon>Alphaproteobacteria</taxon>
        <taxon>Rhodobacterales</taxon>
        <taxon>Roseobacteraceae</taxon>
        <taxon>Roseisalinus</taxon>
    </lineage>
</organism>
<evidence type="ECO:0000256" key="3">
    <source>
        <dbReference type="ARBA" id="ARBA00012438"/>
    </source>
</evidence>
<evidence type="ECO:0000256" key="2">
    <source>
        <dbReference type="ARBA" id="ARBA00004141"/>
    </source>
</evidence>
<accession>A0A1Y5TFU8</accession>
<dbReference type="InterPro" id="IPR003661">
    <property type="entry name" value="HisK_dim/P_dom"/>
</dbReference>
<evidence type="ECO:0000256" key="4">
    <source>
        <dbReference type="ARBA" id="ARBA00022553"/>
    </source>
</evidence>
<evidence type="ECO:0000313" key="14">
    <source>
        <dbReference type="Proteomes" id="UP000193900"/>
    </source>
</evidence>
<evidence type="ECO:0000256" key="9">
    <source>
        <dbReference type="ARBA" id="ARBA00023012"/>
    </source>
</evidence>
<dbReference type="Pfam" id="PF00512">
    <property type="entry name" value="HisKA"/>
    <property type="match status" value="1"/>
</dbReference>
<dbReference type="Gene3D" id="1.20.5.1040">
    <property type="entry name" value="Sensor protein qsec"/>
    <property type="match status" value="1"/>
</dbReference>
<dbReference type="GO" id="GO:0016020">
    <property type="term" value="C:membrane"/>
    <property type="evidence" value="ECO:0007669"/>
    <property type="project" value="UniProtKB-SubCell"/>
</dbReference>
<dbReference type="AlphaFoldDB" id="A0A1Y5TFU8"/>
<dbReference type="InterPro" id="IPR003660">
    <property type="entry name" value="HAMP_dom"/>
</dbReference>
<sequence>MWLPRSLQARLGLSLGALLTLLWIAAATVTAVNLREEMDEIFDAALREAAHRLLPLAVVDILGREDEGIVQRLGRGRDHDELFSFVVRDDRGRLLFQSHSADPTVFPDDDGRGFRQTATHRSYNDEAVRGSIRITVAEPLAHRSEVAREIQAGLGLPLLFVIPIALLLIVLVVRASFGPFRRYRERLERRDARDLSPVPATGLPAEVAPIAATLNGLLARLNGAFDAERTFAANAAHEVRTPLAGAIAQAQRLQTETANIAARTRAADIETTLKRLTQLSERLVHLARAEGGRLRMDDSADLWPVARFLIDELSHRVGPDRIALSLPDRPVMSDLDTDAFGILCRTLVAQGTLCVANDGPVVPPGTLDRPTARFERGDSTSNGSGLGLAIVASIAERIGSPLHLMSPRSGGSSGLEATVSLPVEGQRHPGP</sequence>
<keyword evidence="11" id="KW-1133">Transmembrane helix</keyword>
<dbReference type="EC" id="2.7.13.3" evidence="3"/>
<comment type="subcellular location">
    <subcellularLocation>
        <location evidence="2">Membrane</location>
        <topology evidence="2">Multi-pass membrane protein</topology>
    </subcellularLocation>
</comment>
<evidence type="ECO:0000256" key="6">
    <source>
        <dbReference type="ARBA" id="ARBA00022741"/>
    </source>
</evidence>
<evidence type="ECO:0000256" key="11">
    <source>
        <dbReference type="SAM" id="Phobius"/>
    </source>
</evidence>
<evidence type="ECO:0000259" key="12">
    <source>
        <dbReference type="PROSITE" id="PS50885"/>
    </source>
</evidence>
<dbReference type="SUPFAM" id="SSF55874">
    <property type="entry name" value="ATPase domain of HSP90 chaperone/DNA topoisomerase II/histidine kinase"/>
    <property type="match status" value="1"/>
</dbReference>
<gene>
    <name evidence="13" type="primary">qseC_1</name>
    <name evidence="13" type="ORF">ROA7023_02949</name>
</gene>
<keyword evidence="9" id="KW-0902">Two-component regulatory system</keyword>
<evidence type="ECO:0000256" key="5">
    <source>
        <dbReference type="ARBA" id="ARBA00022679"/>
    </source>
</evidence>
<dbReference type="InterPro" id="IPR013727">
    <property type="entry name" value="2CSK_N"/>
</dbReference>
<dbReference type="GO" id="GO:0000155">
    <property type="term" value="F:phosphorelay sensor kinase activity"/>
    <property type="evidence" value="ECO:0007669"/>
    <property type="project" value="InterPro"/>
</dbReference>
<evidence type="ECO:0000256" key="7">
    <source>
        <dbReference type="ARBA" id="ARBA00022777"/>
    </source>
</evidence>
<feature type="transmembrane region" description="Helical" evidence="11">
    <location>
        <begin position="154"/>
        <end position="177"/>
    </location>
</feature>